<name>F8GYW5_CUPNN</name>
<evidence type="ECO:0000313" key="2">
    <source>
        <dbReference type="Proteomes" id="UP000006798"/>
    </source>
</evidence>
<proteinExistence type="predicted"/>
<dbReference type="HOGENOM" id="CLU_3198767_0_0_4"/>
<reference evidence="1 2" key="1">
    <citation type="journal article" date="2011" name="J. Bacteriol.">
        <title>Complete genome sequence of the type strain Cupriavidus necator N-1.</title>
        <authorList>
            <person name="Poehlein A."/>
            <person name="Kusian B."/>
            <person name="Friedrich B."/>
            <person name="Daniel R."/>
            <person name="Bowien B."/>
        </authorList>
    </citation>
    <scope>NUCLEOTIDE SEQUENCE [LARGE SCALE GENOMIC DNA]</scope>
    <source>
        <strain evidence="2">ATCC 43291 / DSM 13513 / CCUG 52238 / LMG 8453 / N-1</strain>
        <plasmid evidence="1 2">pBB2</plasmid>
    </source>
</reference>
<accession>F8GYW5</accession>
<organism evidence="1 2">
    <name type="scientific">Cupriavidus necator (strain ATCC 43291 / DSM 13513 / CCUG 52238 / LMG 8453 / N-1)</name>
    <name type="common">Ralstonia eutropha</name>
    <dbReference type="NCBI Taxonomy" id="1042878"/>
    <lineage>
        <taxon>Bacteria</taxon>
        <taxon>Pseudomonadati</taxon>
        <taxon>Pseudomonadota</taxon>
        <taxon>Betaproteobacteria</taxon>
        <taxon>Burkholderiales</taxon>
        <taxon>Burkholderiaceae</taxon>
        <taxon>Cupriavidus</taxon>
    </lineage>
</organism>
<dbReference type="Proteomes" id="UP000006798">
    <property type="component" value="Plasmid pBB2"/>
</dbReference>
<geneLocation type="plasmid" evidence="1 2">
    <name>pBB2</name>
</geneLocation>
<dbReference type="KEGG" id="cnc:CNE_BB2p02520"/>
<keyword evidence="1" id="KW-0614">Plasmid</keyword>
<protein>
    <submittedName>
        <fullName evidence="1">Uncharacterized protein</fullName>
    </submittedName>
</protein>
<sequence length="45" mass="5045">MAADVRWLEPARACSTCRGDRPSTRTLKPIVRAIWISTPSLRFGT</sequence>
<gene>
    <name evidence="1" type="ordered locus">CNE_BB2p02520</name>
</gene>
<dbReference type="AlphaFoldDB" id="F8GYW5"/>
<dbReference type="EMBL" id="CP002880">
    <property type="protein sequence ID" value="AEI83056.1"/>
    <property type="molecule type" value="Genomic_DNA"/>
</dbReference>
<evidence type="ECO:0000313" key="1">
    <source>
        <dbReference type="EMBL" id="AEI83056.1"/>
    </source>
</evidence>